<dbReference type="SUPFAM" id="SSF48403">
    <property type="entry name" value="Ankyrin repeat"/>
    <property type="match status" value="1"/>
</dbReference>
<sequence>MEHLMAPTIRHRSNTISTVLDVIREFPEMDNQEIHHGTTTYAPSIEISEDSLTLDKWSRPIHTSTCRRSSSPEGKDSLKIIKQRRDSYLRSMFTQGSSTVKKADNNNTRGGEAKRTKSRSGSTPTNEVQIDLNTLDDTNRTITQNEEILNMKNSLTMGVDKRVTFYREALLHDAIQRDDLTELCDVLNKHTDVNLDKPNAFGITPLHRAAMDGAYRCMNLLLARNVNVKVRDIYGWTPLHDAVFHGHIRCAAALITAGSNVEAETNDFTKPIEMAHEDEMLLLVGRAMTSPGYVYDPDRETLV</sequence>
<dbReference type="PANTHER" id="PTHR24171">
    <property type="entry name" value="ANKYRIN REPEAT DOMAIN-CONTAINING PROTEIN 39-RELATED"/>
    <property type="match status" value="1"/>
</dbReference>
<organism evidence="5 6">
    <name type="scientific">Exaiptasia diaphana</name>
    <name type="common">Tropical sea anemone</name>
    <name type="synonym">Aiptasia pulchella</name>
    <dbReference type="NCBI Taxonomy" id="2652724"/>
    <lineage>
        <taxon>Eukaryota</taxon>
        <taxon>Metazoa</taxon>
        <taxon>Cnidaria</taxon>
        <taxon>Anthozoa</taxon>
        <taxon>Hexacorallia</taxon>
        <taxon>Actiniaria</taxon>
        <taxon>Aiptasiidae</taxon>
        <taxon>Exaiptasia</taxon>
    </lineage>
</organism>
<evidence type="ECO:0000256" key="3">
    <source>
        <dbReference type="PROSITE-ProRule" id="PRU00023"/>
    </source>
</evidence>
<feature type="repeat" description="ANK" evidence="3">
    <location>
        <begin position="201"/>
        <end position="233"/>
    </location>
</feature>
<dbReference type="InterPro" id="IPR002110">
    <property type="entry name" value="Ankyrin_rpt"/>
</dbReference>
<dbReference type="GO" id="GO:0004842">
    <property type="term" value="F:ubiquitin-protein transferase activity"/>
    <property type="evidence" value="ECO:0007669"/>
    <property type="project" value="TreeGrafter"/>
</dbReference>
<dbReference type="PROSITE" id="PS50297">
    <property type="entry name" value="ANK_REP_REGION"/>
    <property type="match status" value="2"/>
</dbReference>
<dbReference type="KEGG" id="epa:110241833"/>
<evidence type="ECO:0000313" key="5">
    <source>
        <dbReference type="EnsemblMetazoa" id="XP_020903401.1"/>
    </source>
</evidence>
<feature type="compositionally biased region" description="Polar residues" evidence="4">
    <location>
        <begin position="94"/>
        <end position="109"/>
    </location>
</feature>
<feature type="region of interest" description="Disordered" evidence="4">
    <location>
        <begin position="94"/>
        <end position="127"/>
    </location>
</feature>
<keyword evidence="6" id="KW-1185">Reference proteome</keyword>
<feature type="repeat" description="ANK" evidence="3">
    <location>
        <begin position="234"/>
        <end position="266"/>
    </location>
</feature>
<dbReference type="GO" id="GO:0031436">
    <property type="term" value="C:BRCA1-BARD1 complex"/>
    <property type="evidence" value="ECO:0007669"/>
    <property type="project" value="TreeGrafter"/>
</dbReference>
<protein>
    <submittedName>
        <fullName evidence="5">Uncharacterized protein</fullName>
    </submittedName>
</protein>
<name>A0A913XEX9_EXADI</name>
<dbReference type="InterPro" id="IPR036770">
    <property type="entry name" value="Ankyrin_rpt-contain_sf"/>
</dbReference>
<proteinExistence type="predicted"/>
<dbReference type="EnsemblMetazoa" id="XM_021047742.2">
    <property type="protein sequence ID" value="XP_020903401.1"/>
    <property type="gene ID" value="LOC110241833"/>
</dbReference>
<dbReference type="OrthoDB" id="19014at2759"/>
<evidence type="ECO:0000256" key="4">
    <source>
        <dbReference type="SAM" id="MobiDB-lite"/>
    </source>
</evidence>
<dbReference type="GO" id="GO:0085020">
    <property type="term" value="P:protein K6-linked ubiquitination"/>
    <property type="evidence" value="ECO:0007669"/>
    <property type="project" value="TreeGrafter"/>
</dbReference>
<reference evidence="5" key="1">
    <citation type="submission" date="2022-11" db="UniProtKB">
        <authorList>
            <consortium name="EnsemblMetazoa"/>
        </authorList>
    </citation>
    <scope>IDENTIFICATION</scope>
</reference>
<dbReference type="SMART" id="SM00248">
    <property type="entry name" value="ANK"/>
    <property type="match status" value="3"/>
</dbReference>
<dbReference type="Proteomes" id="UP000887567">
    <property type="component" value="Unplaced"/>
</dbReference>
<evidence type="ECO:0000256" key="2">
    <source>
        <dbReference type="ARBA" id="ARBA00023043"/>
    </source>
</evidence>
<dbReference type="Pfam" id="PF12796">
    <property type="entry name" value="Ank_2"/>
    <property type="match status" value="1"/>
</dbReference>
<keyword evidence="1" id="KW-0677">Repeat</keyword>
<dbReference type="PANTHER" id="PTHR24171:SF8">
    <property type="entry name" value="BRCA1-ASSOCIATED RING DOMAIN PROTEIN 1"/>
    <property type="match status" value="1"/>
</dbReference>
<accession>A0A913XEX9</accession>
<keyword evidence="2 3" id="KW-0040">ANK repeat</keyword>
<dbReference type="PROSITE" id="PS50088">
    <property type="entry name" value="ANK_REPEAT"/>
    <property type="match status" value="2"/>
</dbReference>
<dbReference type="RefSeq" id="XP_020903401.1">
    <property type="nucleotide sequence ID" value="XM_021047742.2"/>
</dbReference>
<dbReference type="Gene3D" id="1.25.40.20">
    <property type="entry name" value="Ankyrin repeat-containing domain"/>
    <property type="match status" value="1"/>
</dbReference>
<dbReference type="AlphaFoldDB" id="A0A913XEX9"/>
<evidence type="ECO:0000313" key="6">
    <source>
        <dbReference type="Proteomes" id="UP000887567"/>
    </source>
</evidence>
<dbReference type="GO" id="GO:0070531">
    <property type="term" value="C:BRCA1-A complex"/>
    <property type="evidence" value="ECO:0007669"/>
    <property type="project" value="TreeGrafter"/>
</dbReference>
<evidence type="ECO:0000256" key="1">
    <source>
        <dbReference type="ARBA" id="ARBA00022737"/>
    </source>
</evidence>
<dbReference type="GeneID" id="110241833"/>